<keyword evidence="8 13" id="KW-0460">Magnesium</keyword>
<evidence type="ECO:0000256" key="3">
    <source>
        <dbReference type="ARBA" id="ARBA00016182"/>
    </source>
</evidence>
<dbReference type="OrthoDB" id="289721at2759"/>
<comment type="similarity">
    <text evidence="1 13">Belongs to the reverse transcriptase family. Telomerase subfamily.</text>
</comment>
<keyword evidence="9 13" id="KW-0779">Telomere</keyword>
<evidence type="ECO:0000256" key="12">
    <source>
        <dbReference type="ARBA" id="ARBA00048173"/>
    </source>
</evidence>
<name>A0A9Q8LEN6_PASFU</name>
<dbReference type="AlphaFoldDB" id="A0A9Q8LEN6"/>
<evidence type="ECO:0000256" key="4">
    <source>
        <dbReference type="ARBA" id="ARBA00022454"/>
    </source>
</evidence>
<reference evidence="16" key="1">
    <citation type="submission" date="2021-12" db="EMBL/GenBank/DDBJ databases">
        <authorList>
            <person name="Zaccaron A."/>
            <person name="Stergiopoulos I."/>
        </authorList>
    </citation>
    <scope>NUCLEOTIDE SEQUENCE</scope>
    <source>
        <strain evidence="16">Race5_Kim</strain>
    </source>
</reference>
<evidence type="ECO:0000256" key="11">
    <source>
        <dbReference type="ARBA" id="ARBA00023242"/>
    </source>
</evidence>
<evidence type="ECO:0000259" key="15">
    <source>
        <dbReference type="PROSITE" id="PS50878"/>
    </source>
</evidence>
<evidence type="ECO:0000256" key="6">
    <source>
        <dbReference type="ARBA" id="ARBA00022695"/>
    </source>
</evidence>
<keyword evidence="5 13" id="KW-0808">Transferase</keyword>
<comment type="function">
    <text evidence="13">Telomerase is a ribonucleoprotein enzyme essential for the replication of chromosome termini in most eukaryotes. It elongates telomeres. It is a reverse transcriptase that adds simple sequence repeats to chromosome ends by copying a template sequence within the RNA component of the enzyme.</text>
</comment>
<dbReference type="GO" id="GO:0070034">
    <property type="term" value="F:telomerase RNA binding"/>
    <property type="evidence" value="ECO:0007669"/>
    <property type="project" value="TreeGrafter"/>
</dbReference>
<accession>A0A9Q8LEN6</accession>
<protein>
    <recommendedName>
        <fullName evidence="3 13">Telomerase reverse transcriptase</fullName>
        <ecNumber evidence="2 13">2.7.7.49</ecNumber>
    </recommendedName>
    <alternativeName>
        <fullName evidence="13">Telomerase catalytic subunit</fullName>
    </alternativeName>
</protein>
<evidence type="ECO:0000256" key="9">
    <source>
        <dbReference type="ARBA" id="ARBA00022895"/>
    </source>
</evidence>
<evidence type="ECO:0000256" key="8">
    <source>
        <dbReference type="ARBA" id="ARBA00022842"/>
    </source>
</evidence>
<dbReference type="KEGG" id="ffu:CLAFUR5_04995"/>
<evidence type="ECO:0000256" key="10">
    <source>
        <dbReference type="ARBA" id="ARBA00022918"/>
    </source>
</evidence>
<dbReference type="CDD" id="cd01648">
    <property type="entry name" value="TERT"/>
    <property type="match status" value="1"/>
</dbReference>
<dbReference type="InterPro" id="IPR000477">
    <property type="entry name" value="RT_dom"/>
</dbReference>
<keyword evidence="7 13" id="KW-0479">Metal-binding</keyword>
<dbReference type="Gene3D" id="1.10.357.90">
    <property type="match status" value="1"/>
</dbReference>
<organism evidence="16 17">
    <name type="scientific">Passalora fulva</name>
    <name type="common">Tomato leaf mold</name>
    <name type="synonym">Cladosporium fulvum</name>
    <dbReference type="NCBI Taxonomy" id="5499"/>
    <lineage>
        <taxon>Eukaryota</taxon>
        <taxon>Fungi</taxon>
        <taxon>Dikarya</taxon>
        <taxon>Ascomycota</taxon>
        <taxon>Pezizomycotina</taxon>
        <taxon>Dothideomycetes</taxon>
        <taxon>Dothideomycetidae</taxon>
        <taxon>Mycosphaerellales</taxon>
        <taxon>Mycosphaerellaceae</taxon>
        <taxon>Fulvia</taxon>
    </lineage>
</organism>
<keyword evidence="10 13" id="KW-0695">RNA-directed DNA polymerase</keyword>
<dbReference type="Pfam" id="PF21399">
    <property type="entry name" value="TERT_C"/>
    <property type="match status" value="1"/>
</dbReference>
<dbReference type="GO" id="GO:0007004">
    <property type="term" value="P:telomere maintenance via telomerase"/>
    <property type="evidence" value="ECO:0007669"/>
    <property type="project" value="TreeGrafter"/>
</dbReference>
<dbReference type="RefSeq" id="XP_047760423.1">
    <property type="nucleotide sequence ID" value="XM_047904143.1"/>
</dbReference>
<dbReference type="EMBL" id="CP090166">
    <property type="protein sequence ID" value="UJO16057.1"/>
    <property type="molecule type" value="Genomic_DNA"/>
</dbReference>
<dbReference type="Gene3D" id="3.30.70.2630">
    <property type="match status" value="1"/>
</dbReference>
<dbReference type="PROSITE" id="PS50878">
    <property type="entry name" value="RT_POL"/>
    <property type="match status" value="1"/>
</dbReference>
<dbReference type="PANTHER" id="PTHR12066:SF0">
    <property type="entry name" value="TELOMERASE REVERSE TRANSCRIPTASE"/>
    <property type="match status" value="1"/>
</dbReference>
<dbReference type="GO" id="GO:0000781">
    <property type="term" value="C:chromosome, telomeric region"/>
    <property type="evidence" value="ECO:0007669"/>
    <property type="project" value="UniProtKB-SubCell"/>
</dbReference>
<dbReference type="GeneID" id="71984873"/>
<dbReference type="Pfam" id="PF00078">
    <property type="entry name" value="RVT_1"/>
    <property type="match status" value="1"/>
</dbReference>
<dbReference type="InterPro" id="IPR003545">
    <property type="entry name" value="Telomerase_RT"/>
</dbReference>
<feature type="region of interest" description="Disordered" evidence="14">
    <location>
        <begin position="1"/>
        <end position="29"/>
    </location>
</feature>
<dbReference type="Proteomes" id="UP000756132">
    <property type="component" value="Chromosome 4"/>
</dbReference>
<evidence type="ECO:0000256" key="1">
    <source>
        <dbReference type="ARBA" id="ARBA00008001"/>
    </source>
</evidence>
<dbReference type="GO" id="GO:0046872">
    <property type="term" value="F:metal ion binding"/>
    <property type="evidence" value="ECO:0007669"/>
    <property type="project" value="UniProtKB-KW"/>
</dbReference>
<dbReference type="PANTHER" id="PTHR12066">
    <property type="entry name" value="TELOMERASE REVERSE TRANSCRIPTASE"/>
    <property type="match status" value="1"/>
</dbReference>
<proteinExistence type="inferred from homology"/>
<evidence type="ECO:0000313" key="17">
    <source>
        <dbReference type="Proteomes" id="UP000756132"/>
    </source>
</evidence>
<reference evidence="16" key="2">
    <citation type="journal article" date="2022" name="Microb. Genom.">
        <title>A chromosome-scale genome assembly of the tomato pathogen Cladosporium fulvum reveals a compartmentalized genome architecture and the presence of a dispensable chromosome.</title>
        <authorList>
            <person name="Zaccaron A.Z."/>
            <person name="Chen L.H."/>
            <person name="Samaras A."/>
            <person name="Stergiopoulos I."/>
        </authorList>
    </citation>
    <scope>NUCLEOTIDE SEQUENCE</scope>
    <source>
        <strain evidence="16">Race5_Kim</strain>
    </source>
</reference>
<keyword evidence="17" id="KW-1185">Reference proteome</keyword>
<dbReference type="PRINTS" id="PR01365">
    <property type="entry name" value="TELOMERASERT"/>
</dbReference>
<comment type="catalytic activity">
    <reaction evidence="12 13">
        <text>DNA(n) + a 2'-deoxyribonucleoside 5'-triphosphate = DNA(n+1) + diphosphate</text>
        <dbReference type="Rhea" id="RHEA:22508"/>
        <dbReference type="Rhea" id="RHEA-COMP:17339"/>
        <dbReference type="Rhea" id="RHEA-COMP:17340"/>
        <dbReference type="ChEBI" id="CHEBI:33019"/>
        <dbReference type="ChEBI" id="CHEBI:61560"/>
        <dbReference type="ChEBI" id="CHEBI:173112"/>
        <dbReference type="EC" id="2.7.7.49"/>
    </reaction>
</comment>
<dbReference type="InterPro" id="IPR021891">
    <property type="entry name" value="Telomerase_RBD"/>
</dbReference>
<dbReference type="GO" id="GO:0000333">
    <property type="term" value="C:telomerase catalytic core complex"/>
    <property type="evidence" value="ECO:0007669"/>
    <property type="project" value="TreeGrafter"/>
</dbReference>
<dbReference type="SMART" id="SM00975">
    <property type="entry name" value="Telomerase_RBD"/>
    <property type="match status" value="1"/>
</dbReference>
<feature type="domain" description="Reverse transcriptase" evidence="15">
    <location>
        <begin position="581"/>
        <end position="916"/>
    </location>
</feature>
<sequence length="1097" mass="125320">MKRKRKTAACQHTDKRQKTDSPASHPSQPLLKRYYPQVVTLRQYLASRLSKKARRRLQQYGRDPTSGTQVDSEVIHLLDAALVGSFKPVHLDASSFIEEDITLFTQQLTASDTTVSLTPGEFKQNEIVDFAVWLLFRRHPASARPKHILCQNFQRYITEHRHGVSPEVVPGIPGVYSTGPNEHVQRLRHHPWNTLPDLLGPMAARIMADLLVDHAIFTTVTDSSNLIQLNGVPMSDLELIQTPLVSAVNQHAPSDVHARQAPMKRGYSDIRFVRSRMLYARPAGTASGGIRIGLNPTHVLNRCRNIDDQEETCHVMKYLFPAQFGFHNVFGSPVTSTDSAQPFKDYTIREQEIARQRQLRVVKLREAGKRQNQLHTPNPRRLRGKLHELVCRLRKRHFTCAYGALLEHYCPQAANDTTGGKSSLQQASPTSRVSAFCRAVFSQTLPSELWGAGETRNHNVRIVHHNIDLFIRLRRYESLSLHDVLQGMRLTDIEWLCPPGIAKVKKLSQTDLTKRRELMAELLYWVFDSFLIPLIRGTFHVTESNVQRNQLFYFRQDVWKRMSEPALASLRMSMLEEQDTTVVKDAMKTRSLGVSHVRLLPKENGMRPIINLRRRTQKLYKGQPVLGKSVNSILTPAFSVLNYERQSRPHLLGSALFSVGDMFPRLQRYRHLLQRQGLLGKPLYFAKVDVQACFDTIPQKRLLRLISNIVDADQYHVAKYSRAKLLGSHNKETQGFGAKPSWRFLTKANAGRALFDFNAEVEADTAEGRSRTTYINGIVQRRETRQELLDLLTEHIESNLIKVGRRFYRQKEGIPQGSIVSGLLCSYFYAELEREVLGFVNDDNSVLLRLIDDFMIISTKRDTASRFMQTMHAGIGQFGVNVKLEKSRANFDLDIDGSKIPMPTDEAIFPYCGMAINTTTLDLAKDEERRQKCNIADSVTIEYSKLPGQSFYRKTLNALKLQMHAMLLSTSYNSVETVLSNLYHCFTEVAQKSYHYVRSLPPAKQPSDILIIRALNDAVKLACVLMRRRKRTSKDVLPYECSITNTQARWLACSAFVAVFRRRQTKHQQLLHWAQEQVLGLRVKGQERRLLGRATGR</sequence>
<dbReference type="Pfam" id="PF12009">
    <property type="entry name" value="Telomerase_RBD"/>
    <property type="match status" value="1"/>
</dbReference>
<keyword evidence="6 13" id="KW-0548">Nucleotidyltransferase</keyword>
<dbReference type="InterPro" id="IPR049139">
    <property type="entry name" value="TERT_C"/>
</dbReference>
<dbReference type="GO" id="GO:0003720">
    <property type="term" value="F:telomerase activity"/>
    <property type="evidence" value="ECO:0007669"/>
    <property type="project" value="InterPro"/>
</dbReference>
<dbReference type="EC" id="2.7.7.49" evidence="2 13"/>
<keyword evidence="4 13" id="KW-0158">Chromosome</keyword>
<evidence type="ECO:0000256" key="2">
    <source>
        <dbReference type="ARBA" id="ARBA00012493"/>
    </source>
</evidence>
<evidence type="ECO:0000256" key="13">
    <source>
        <dbReference type="RuleBase" id="RU365061"/>
    </source>
</evidence>
<keyword evidence="11 13" id="KW-0539">Nucleus</keyword>
<evidence type="ECO:0000256" key="5">
    <source>
        <dbReference type="ARBA" id="ARBA00022679"/>
    </source>
</evidence>
<evidence type="ECO:0000313" key="16">
    <source>
        <dbReference type="EMBL" id="UJO16057.1"/>
    </source>
</evidence>
<gene>
    <name evidence="16" type="ORF">CLAFUR5_04995</name>
</gene>
<dbReference type="Gene3D" id="1.10.132.70">
    <property type="match status" value="1"/>
</dbReference>
<evidence type="ECO:0000256" key="14">
    <source>
        <dbReference type="SAM" id="MobiDB-lite"/>
    </source>
</evidence>
<comment type="subcellular location">
    <subcellularLocation>
        <location evidence="13">Nucleus</location>
    </subcellularLocation>
    <subcellularLocation>
        <location evidence="13">Chromosome</location>
        <location evidence="13">Telomere</location>
    </subcellularLocation>
</comment>
<dbReference type="GO" id="GO:0042162">
    <property type="term" value="F:telomeric DNA binding"/>
    <property type="evidence" value="ECO:0007669"/>
    <property type="project" value="TreeGrafter"/>
</dbReference>
<evidence type="ECO:0000256" key="7">
    <source>
        <dbReference type="ARBA" id="ARBA00022723"/>
    </source>
</evidence>